<name>A0ACB5UK68_9FIRM</name>
<proteinExistence type="predicted"/>
<accession>A0ACB5UK68</accession>
<sequence length="317" mass="36684">MLAILLGILKIFLYIILFIILFVVLCILTILFVPIRYSAQGEKYDTIKLDVKVNWLLHIVSFKYHMDDDTSMSLKILGKDIMAEKKHKKVKKVNNKKSKKKQKKKDIIVKSDNETNNIEDGNRRNEDSKKEIVENKTSQAKVDKVESDNVKLGDKVNQQSEELNKNRVKKNSKRKEKKTKKKKDKDKKGKDKAANSKWKQIYSIIKDFIKDEENRAVIKMIKDKVLKMIKHILPKKFESKLIIGTGDPASTGYVVGAVSILYTVTGNKLKVVPDFNEKIFQGCFYGKGKIYLIVLLKNTLSIILDKRVRKIYKTYKV</sequence>
<keyword evidence="2" id="KW-1185">Reference proteome</keyword>
<dbReference type="EMBL" id="BTPU01000038">
    <property type="protein sequence ID" value="GMQ63357.1"/>
    <property type="molecule type" value="Genomic_DNA"/>
</dbReference>
<evidence type="ECO:0000313" key="2">
    <source>
        <dbReference type="Proteomes" id="UP001374599"/>
    </source>
</evidence>
<evidence type="ECO:0000313" key="1">
    <source>
        <dbReference type="EMBL" id="GMQ63357.1"/>
    </source>
</evidence>
<protein>
    <submittedName>
        <fullName evidence="1">Uncharacterized protein</fullName>
    </submittedName>
</protein>
<comment type="caution">
    <text evidence="1">The sequence shown here is derived from an EMBL/GenBank/DDBJ whole genome shotgun (WGS) entry which is preliminary data.</text>
</comment>
<gene>
    <name evidence="1" type="ORF">AN2V17_25900</name>
</gene>
<reference evidence="1" key="1">
    <citation type="submission" date="2023-09" db="EMBL/GenBank/DDBJ databases">
        <title>Vallitalea sediminicola and Vallitalea maricola sp. nov., anaerobic bacteria isolated from marine sediment.</title>
        <authorList>
            <person name="Hirano S."/>
            <person name="Maeda A."/>
            <person name="Terahara T."/>
            <person name="Mori K."/>
            <person name="Hamada M."/>
            <person name="Matsumoto R."/>
            <person name="Kobayashi T."/>
        </authorList>
    </citation>
    <scope>NUCLEOTIDE SEQUENCE</scope>
    <source>
        <strain evidence="1">AN17-2</strain>
    </source>
</reference>
<dbReference type="Proteomes" id="UP001374599">
    <property type="component" value="Unassembled WGS sequence"/>
</dbReference>
<organism evidence="1 2">
    <name type="scientific">Vallitalea maricola</name>
    <dbReference type="NCBI Taxonomy" id="3074433"/>
    <lineage>
        <taxon>Bacteria</taxon>
        <taxon>Bacillati</taxon>
        <taxon>Bacillota</taxon>
        <taxon>Clostridia</taxon>
        <taxon>Lachnospirales</taxon>
        <taxon>Vallitaleaceae</taxon>
        <taxon>Vallitalea</taxon>
    </lineage>
</organism>